<dbReference type="Pfam" id="PF21082">
    <property type="entry name" value="MS_channel_3rd"/>
    <property type="match status" value="1"/>
</dbReference>
<feature type="domain" description="Mechanosensitive ion channel MscS" evidence="8">
    <location>
        <begin position="124"/>
        <end position="190"/>
    </location>
</feature>
<dbReference type="SUPFAM" id="SSF82689">
    <property type="entry name" value="Mechanosensitive channel protein MscS (YggB), C-terminal domain"/>
    <property type="match status" value="1"/>
</dbReference>
<feature type="domain" description="Mechanosensitive ion channel MscS C-terminal" evidence="9">
    <location>
        <begin position="199"/>
        <end position="278"/>
    </location>
</feature>
<dbReference type="SUPFAM" id="SSF50182">
    <property type="entry name" value="Sm-like ribonucleoproteins"/>
    <property type="match status" value="1"/>
</dbReference>
<keyword evidence="12" id="KW-1185">Reference proteome</keyword>
<evidence type="ECO:0000256" key="2">
    <source>
        <dbReference type="ARBA" id="ARBA00008017"/>
    </source>
</evidence>
<evidence type="ECO:0000259" key="8">
    <source>
        <dbReference type="Pfam" id="PF00924"/>
    </source>
</evidence>
<feature type="transmembrane region" description="Helical" evidence="7">
    <location>
        <begin position="75"/>
        <end position="96"/>
    </location>
</feature>
<gene>
    <name evidence="11" type="ORF">H5P27_11910</name>
</gene>
<sequence length="291" mass="31497">MAQEEVASSGAIEKSSELLGIDINGIGEKIVEAVSLYGLSVLAAVIIFLVGKFIVNLITKAVRNVMEKRKVDASLVGFATSLAHALMMTFVIIAALTQVGIETTSLVAVVGAAGLAVGLALQGSLSNFAAGVLIIIFKPYRVGDYVVASGAEGVVEEIGIFTTTVVTLDHRTQIIPNSVATSGVIENYTKKGIRRLDITPGVSYGDDIRKVKKILEDIIAAEPRVLADPKPFVGVAEMADSSVNFAFRPWVKVGDYWDLFFHFNEQIKLRFDEEDITIPFPQRDVHLFQQK</sequence>
<name>A0A7X1B992_9BACT</name>
<evidence type="ECO:0000256" key="4">
    <source>
        <dbReference type="ARBA" id="ARBA00022692"/>
    </source>
</evidence>
<dbReference type="InterPro" id="IPR008910">
    <property type="entry name" value="MSC_TM_helix"/>
</dbReference>
<dbReference type="InterPro" id="IPR010920">
    <property type="entry name" value="LSM_dom_sf"/>
</dbReference>
<keyword evidence="6 7" id="KW-0472">Membrane</keyword>
<dbReference type="AlphaFoldDB" id="A0A7X1B992"/>
<feature type="domain" description="Mechanosensitive ion channel transmembrane helices 2/3" evidence="10">
    <location>
        <begin position="89"/>
        <end position="122"/>
    </location>
</feature>
<evidence type="ECO:0000256" key="3">
    <source>
        <dbReference type="ARBA" id="ARBA00022475"/>
    </source>
</evidence>
<dbReference type="Gene3D" id="1.10.287.1260">
    <property type="match status" value="1"/>
</dbReference>
<feature type="transmembrane region" description="Helical" evidence="7">
    <location>
        <begin position="34"/>
        <end position="55"/>
    </location>
</feature>
<evidence type="ECO:0000313" key="11">
    <source>
        <dbReference type="EMBL" id="MBC2606748.1"/>
    </source>
</evidence>
<proteinExistence type="inferred from homology"/>
<feature type="transmembrane region" description="Helical" evidence="7">
    <location>
        <begin position="108"/>
        <end position="137"/>
    </location>
</feature>
<accession>A0A7X1B992</accession>
<dbReference type="InterPro" id="IPR045275">
    <property type="entry name" value="MscS_archaea/bacteria_type"/>
</dbReference>
<organism evidence="11 12">
    <name type="scientific">Pelagicoccus albus</name>
    <dbReference type="NCBI Taxonomy" id="415222"/>
    <lineage>
        <taxon>Bacteria</taxon>
        <taxon>Pseudomonadati</taxon>
        <taxon>Verrucomicrobiota</taxon>
        <taxon>Opitutia</taxon>
        <taxon>Puniceicoccales</taxon>
        <taxon>Pelagicoccaceae</taxon>
        <taxon>Pelagicoccus</taxon>
    </lineage>
</organism>
<dbReference type="InterPro" id="IPR006685">
    <property type="entry name" value="MscS_channel_2nd"/>
</dbReference>
<comment type="similarity">
    <text evidence="2">Belongs to the MscS (TC 1.A.23) family.</text>
</comment>
<dbReference type="GO" id="GO:0008381">
    <property type="term" value="F:mechanosensitive monoatomic ion channel activity"/>
    <property type="evidence" value="ECO:0007669"/>
    <property type="project" value="InterPro"/>
</dbReference>
<dbReference type="InterPro" id="IPR023408">
    <property type="entry name" value="MscS_beta-dom_sf"/>
</dbReference>
<reference evidence="11 12" key="1">
    <citation type="submission" date="2020-07" db="EMBL/GenBank/DDBJ databases">
        <authorList>
            <person name="Feng X."/>
        </authorList>
    </citation>
    <scope>NUCLEOTIDE SEQUENCE [LARGE SCALE GENOMIC DNA]</scope>
    <source>
        <strain evidence="11 12">JCM23202</strain>
    </source>
</reference>
<evidence type="ECO:0000256" key="5">
    <source>
        <dbReference type="ARBA" id="ARBA00022989"/>
    </source>
</evidence>
<evidence type="ECO:0000259" key="9">
    <source>
        <dbReference type="Pfam" id="PF21082"/>
    </source>
</evidence>
<dbReference type="PANTHER" id="PTHR30221">
    <property type="entry name" value="SMALL-CONDUCTANCE MECHANOSENSITIVE CHANNEL"/>
    <property type="match status" value="1"/>
</dbReference>
<keyword evidence="3" id="KW-1003">Cell membrane</keyword>
<dbReference type="Pfam" id="PF00924">
    <property type="entry name" value="MS_channel_2nd"/>
    <property type="match status" value="1"/>
</dbReference>
<dbReference type="InterPro" id="IPR011066">
    <property type="entry name" value="MscS_channel_C_sf"/>
</dbReference>
<keyword evidence="4 7" id="KW-0812">Transmembrane</keyword>
<keyword evidence="5 7" id="KW-1133">Transmembrane helix</keyword>
<dbReference type="Gene3D" id="2.30.30.60">
    <property type="match status" value="1"/>
</dbReference>
<evidence type="ECO:0000256" key="6">
    <source>
        <dbReference type="ARBA" id="ARBA00023136"/>
    </source>
</evidence>
<dbReference type="RefSeq" id="WP_185660614.1">
    <property type="nucleotide sequence ID" value="NZ_CAWPOO010000012.1"/>
</dbReference>
<dbReference type="InterPro" id="IPR049142">
    <property type="entry name" value="MS_channel_1st"/>
</dbReference>
<dbReference type="Pfam" id="PF21088">
    <property type="entry name" value="MS_channel_1st"/>
    <property type="match status" value="1"/>
</dbReference>
<dbReference type="PANTHER" id="PTHR30221:SF1">
    <property type="entry name" value="SMALL-CONDUCTANCE MECHANOSENSITIVE CHANNEL"/>
    <property type="match status" value="1"/>
</dbReference>
<dbReference type="Proteomes" id="UP000526501">
    <property type="component" value="Unassembled WGS sequence"/>
</dbReference>
<dbReference type="GO" id="GO:0005886">
    <property type="term" value="C:plasma membrane"/>
    <property type="evidence" value="ECO:0007669"/>
    <property type="project" value="UniProtKB-SubCell"/>
</dbReference>
<comment type="subcellular location">
    <subcellularLocation>
        <location evidence="1">Cell membrane</location>
        <topology evidence="1">Multi-pass membrane protein</topology>
    </subcellularLocation>
</comment>
<dbReference type="Pfam" id="PF05552">
    <property type="entry name" value="MS_channel_1st_1"/>
    <property type="match status" value="1"/>
</dbReference>
<protein>
    <submittedName>
        <fullName evidence="11">Mechanosensitive ion channel</fullName>
    </submittedName>
</protein>
<dbReference type="SUPFAM" id="SSF82861">
    <property type="entry name" value="Mechanosensitive channel protein MscS (YggB), transmembrane region"/>
    <property type="match status" value="1"/>
</dbReference>
<dbReference type="InterPro" id="IPR049278">
    <property type="entry name" value="MS_channel_C"/>
</dbReference>
<evidence type="ECO:0000256" key="7">
    <source>
        <dbReference type="SAM" id="Phobius"/>
    </source>
</evidence>
<evidence type="ECO:0000256" key="1">
    <source>
        <dbReference type="ARBA" id="ARBA00004651"/>
    </source>
</evidence>
<evidence type="ECO:0000259" key="10">
    <source>
        <dbReference type="Pfam" id="PF21088"/>
    </source>
</evidence>
<comment type="caution">
    <text evidence="11">The sequence shown here is derived from an EMBL/GenBank/DDBJ whole genome shotgun (WGS) entry which is preliminary data.</text>
</comment>
<dbReference type="Gene3D" id="3.30.70.100">
    <property type="match status" value="1"/>
</dbReference>
<dbReference type="EMBL" id="JACHVC010000012">
    <property type="protein sequence ID" value="MBC2606748.1"/>
    <property type="molecule type" value="Genomic_DNA"/>
</dbReference>
<dbReference type="InterPro" id="IPR011014">
    <property type="entry name" value="MscS_channel_TM-2"/>
</dbReference>
<evidence type="ECO:0000313" key="12">
    <source>
        <dbReference type="Proteomes" id="UP000526501"/>
    </source>
</evidence>